<sequence>SPTNNRIWWWCLMDRSEKKCGSSTFRDGQQIWNVGRPPRQPHPLTTRTLVNQTTPSSNRSGTLAVHLLQLPECWSSTETTSELTSTLVCTSMWDLFLVCYLVTVSVTDDKPMK</sequence>
<proteinExistence type="predicted"/>
<evidence type="ECO:0000313" key="1">
    <source>
        <dbReference type="EMBL" id="KAI7756423.1"/>
    </source>
</evidence>
<comment type="caution">
    <text evidence="1">The sequence shown here is derived from an EMBL/GenBank/DDBJ whole genome shotgun (WGS) entry which is preliminary data.</text>
</comment>
<keyword evidence="2" id="KW-1185">Reference proteome</keyword>
<dbReference type="EMBL" id="JAMZMK010000396">
    <property type="protein sequence ID" value="KAI7756423.1"/>
    <property type="molecule type" value="Genomic_DNA"/>
</dbReference>
<name>A0AAD5D9J8_AMBAR</name>
<dbReference type="AlphaFoldDB" id="A0AAD5D9J8"/>
<gene>
    <name evidence="1" type="ORF">M8C21_031889</name>
</gene>
<dbReference type="Proteomes" id="UP001206925">
    <property type="component" value="Unassembled WGS sequence"/>
</dbReference>
<protein>
    <submittedName>
        <fullName evidence="1">Uncharacterized protein</fullName>
    </submittedName>
</protein>
<accession>A0AAD5D9J8</accession>
<feature type="non-terminal residue" evidence="1">
    <location>
        <position position="1"/>
    </location>
</feature>
<evidence type="ECO:0000313" key="2">
    <source>
        <dbReference type="Proteomes" id="UP001206925"/>
    </source>
</evidence>
<reference evidence="1" key="1">
    <citation type="submission" date="2022-06" db="EMBL/GenBank/DDBJ databases">
        <title>Uncovering the hologenomic basis of an extraordinary plant invasion.</title>
        <authorList>
            <person name="Bieker V.C."/>
            <person name="Martin M.D."/>
            <person name="Gilbert T."/>
            <person name="Hodgins K."/>
            <person name="Battlay P."/>
            <person name="Petersen B."/>
            <person name="Wilson J."/>
        </authorList>
    </citation>
    <scope>NUCLEOTIDE SEQUENCE</scope>
    <source>
        <strain evidence="1">AA19_3_7</strain>
        <tissue evidence="1">Leaf</tissue>
    </source>
</reference>
<organism evidence="1 2">
    <name type="scientific">Ambrosia artemisiifolia</name>
    <name type="common">Common ragweed</name>
    <dbReference type="NCBI Taxonomy" id="4212"/>
    <lineage>
        <taxon>Eukaryota</taxon>
        <taxon>Viridiplantae</taxon>
        <taxon>Streptophyta</taxon>
        <taxon>Embryophyta</taxon>
        <taxon>Tracheophyta</taxon>
        <taxon>Spermatophyta</taxon>
        <taxon>Magnoliopsida</taxon>
        <taxon>eudicotyledons</taxon>
        <taxon>Gunneridae</taxon>
        <taxon>Pentapetalae</taxon>
        <taxon>asterids</taxon>
        <taxon>campanulids</taxon>
        <taxon>Asterales</taxon>
        <taxon>Asteraceae</taxon>
        <taxon>Asteroideae</taxon>
        <taxon>Heliantheae alliance</taxon>
        <taxon>Heliantheae</taxon>
        <taxon>Ambrosia</taxon>
    </lineage>
</organism>